<comment type="caution">
    <text evidence="1">The sequence shown here is derived from an EMBL/GenBank/DDBJ whole genome shotgun (WGS) entry which is preliminary data.</text>
</comment>
<sequence length="122" mass="14231">MRQRRWIELFSNYDCEIRYHLGKANVVANVLSRKERAKPRRVRAMSMTIHSNIKAKILEAQSEAFKNTSTPTEMLKGLEKQLERKEDGGLYLGEQIWVPVYGNLRTLIMKEAHAMRYSIHPG</sequence>
<keyword evidence="1" id="KW-0695">RNA-directed DNA polymerase</keyword>
<dbReference type="AlphaFoldDB" id="A0A699WWT0"/>
<evidence type="ECO:0000313" key="1">
    <source>
        <dbReference type="EMBL" id="GFD49024.1"/>
    </source>
</evidence>
<proteinExistence type="predicted"/>
<organism evidence="1">
    <name type="scientific">Tanacetum cinerariifolium</name>
    <name type="common">Dalmatian daisy</name>
    <name type="synonym">Chrysanthemum cinerariifolium</name>
    <dbReference type="NCBI Taxonomy" id="118510"/>
    <lineage>
        <taxon>Eukaryota</taxon>
        <taxon>Viridiplantae</taxon>
        <taxon>Streptophyta</taxon>
        <taxon>Embryophyta</taxon>
        <taxon>Tracheophyta</taxon>
        <taxon>Spermatophyta</taxon>
        <taxon>Magnoliopsida</taxon>
        <taxon>eudicotyledons</taxon>
        <taxon>Gunneridae</taxon>
        <taxon>Pentapetalae</taxon>
        <taxon>asterids</taxon>
        <taxon>campanulids</taxon>
        <taxon>Asterales</taxon>
        <taxon>Asteraceae</taxon>
        <taxon>Asteroideae</taxon>
        <taxon>Anthemideae</taxon>
        <taxon>Anthemidinae</taxon>
        <taxon>Tanacetum</taxon>
    </lineage>
</organism>
<accession>A0A699WWT0</accession>
<name>A0A699WWT0_TANCI</name>
<keyword evidence="1" id="KW-0808">Transferase</keyword>
<dbReference type="GO" id="GO:0003964">
    <property type="term" value="F:RNA-directed DNA polymerase activity"/>
    <property type="evidence" value="ECO:0007669"/>
    <property type="project" value="UniProtKB-KW"/>
</dbReference>
<dbReference type="EMBL" id="BKCJ011734359">
    <property type="protein sequence ID" value="GFD49024.1"/>
    <property type="molecule type" value="Genomic_DNA"/>
</dbReference>
<feature type="non-terminal residue" evidence="1">
    <location>
        <position position="122"/>
    </location>
</feature>
<gene>
    <name evidence="1" type="ORF">Tci_920993</name>
</gene>
<protein>
    <submittedName>
        <fullName evidence="1">Putative reverse transcriptase domain-containing protein</fullName>
    </submittedName>
</protein>
<keyword evidence="1" id="KW-0548">Nucleotidyltransferase</keyword>
<reference evidence="1" key="1">
    <citation type="journal article" date="2019" name="Sci. Rep.">
        <title>Draft genome of Tanacetum cinerariifolium, the natural source of mosquito coil.</title>
        <authorList>
            <person name="Yamashiro T."/>
            <person name="Shiraishi A."/>
            <person name="Satake H."/>
            <person name="Nakayama K."/>
        </authorList>
    </citation>
    <scope>NUCLEOTIDE SEQUENCE</scope>
</reference>